<reference evidence="2" key="1">
    <citation type="submission" date="2022-10" db="EMBL/GenBank/DDBJ databases">
        <authorList>
            <person name="Chen Y."/>
            <person name="Dougan E. K."/>
            <person name="Chan C."/>
            <person name="Rhodes N."/>
            <person name="Thang M."/>
        </authorList>
    </citation>
    <scope>NUCLEOTIDE SEQUENCE</scope>
</reference>
<evidence type="ECO:0000313" key="2">
    <source>
        <dbReference type="EMBL" id="CAI4008654.1"/>
    </source>
</evidence>
<proteinExistence type="predicted"/>
<sequence length="1020" mass="108036">MSFLQLLPFQSCLSPTERPSPSSAGDSPSSAVVPAAPEAPGAAPSSSSALPAAPEAPAAASSPSSAVVLAAPEAPAAAPSPSSAAASSRSSAVVLAATEAPAAASSAAASSRSSAVVPAAPEAPAAAPPVLETPAVTPAVLEPPAAASAPAEKLDASPGARQPEFRQSLLSLAMRRQLMLRMLSSLKKEEEVLSVQAEAAAVALCSARSSSSTGSPADMLETLPLPEADDLLDVSSLPPPSVAPCPVMAEAEASLEAPAAAEEEDFRRKQLAVRAEEKEAQQAAREEAKNNKEKQQKPKAKAKGRPRKTDDKAAPKRAPKRKNTEEATEEAEVPAVSVPVEAKPKKQRRTAAKSKAKPGQWEYPPEVDRDMIPEFLEVMKQFKDQSYDKSEMTLHTKKFADWITIPVYWTRPAVGIKIATESGVTQRYYTGRKFNSIAVNILVAHKMAEKLVAHPREWAMSNEASTCFDNLQLTAAAAHDKFEDLRARGLDPTALAAMAGWHLHATLLCGAAGPPFDLLEAPSLKGLAAPLPLMPNGDGDGGSSDDGRHGPPKGKGPKGRTQGMGKEKMEKVKRREMKRGANVQGINEAIFSSQATFCANGDGAVGLHVAALWAWRTAIWTPAASTSIPTTAHGAGPPKPKPRPDAVERACAVAGLPAGSTAGAPATVPGSKASAPMPKACGTSAGGDLATSGDAVIAAQQAVRHVMEYMQQQMVRDPAVWGASVSAPPPGTTTTTTSDAEPAEDAALRRNASEPAPATSARRRRHDKDKSKKEDRDRSRRRRREEGAMVKRGARSSGHRFARGAIQKEKRLQREQRAAARPPRSAFLWMIVMTFYHTGMPTVAQAWTCVELFAGDGNVGKSTKYGLVATAQLDIRYGGQVAQRNAFDLGHAGDLGASEHFASRFFLSARSGVYELQRDERRNFKEVSLYSVWGHNPATCSSWKPVTLQKHFAMLSGRMSQRCTDVGAAIFLTAAVVSTVGTIRPDGKALASGLVDETLWLTHTETGRNHRTSRLFCYQK</sequence>
<evidence type="ECO:0000256" key="1">
    <source>
        <dbReference type="SAM" id="MobiDB-lite"/>
    </source>
</evidence>
<feature type="compositionally biased region" description="Basic residues" evidence="1">
    <location>
        <begin position="792"/>
        <end position="802"/>
    </location>
</feature>
<name>A0A9P1GFP7_9DINO</name>
<feature type="compositionally biased region" description="Low complexity" evidence="1">
    <location>
        <begin position="249"/>
        <end position="260"/>
    </location>
</feature>
<dbReference type="AlphaFoldDB" id="A0A9P1GFP7"/>
<feature type="compositionally biased region" description="Basic residues" evidence="1">
    <location>
        <begin position="297"/>
        <end position="306"/>
    </location>
</feature>
<accession>A0A9P1GFP7</accession>
<reference evidence="3 4" key="2">
    <citation type="submission" date="2024-05" db="EMBL/GenBank/DDBJ databases">
        <authorList>
            <person name="Chen Y."/>
            <person name="Shah S."/>
            <person name="Dougan E. K."/>
            <person name="Thang M."/>
            <person name="Chan C."/>
        </authorList>
    </citation>
    <scope>NUCLEOTIDE SEQUENCE [LARGE SCALE GENOMIC DNA]</scope>
</reference>
<keyword evidence="4" id="KW-1185">Reference proteome</keyword>
<evidence type="ECO:0000313" key="4">
    <source>
        <dbReference type="Proteomes" id="UP001152797"/>
    </source>
</evidence>
<dbReference type="Proteomes" id="UP001152797">
    <property type="component" value="Unassembled WGS sequence"/>
</dbReference>
<feature type="compositionally biased region" description="Basic and acidic residues" evidence="1">
    <location>
        <begin position="806"/>
        <end position="818"/>
    </location>
</feature>
<dbReference type="EMBL" id="CAMXCT030004344">
    <property type="protein sequence ID" value="CAL4795966.1"/>
    <property type="molecule type" value="Genomic_DNA"/>
</dbReference>
<comment type="caution">
    <text evidence="2">The sequence shown here is derived from an EMBL/GenBank/DDBJ whole genome shotgun (WGS) entry which is preliminary data.</text>
</comment>
<organism evidence="2">
    <name type="scientific">Cladocopium goreaui</name>
    <dbReference type="NCBI Taxonomy" id="2562237"/>
    <lineage>
        <taxon>Eukaryota</taxon>
        <taxon>Sar</taxon>
        <taxon>Alveolata</taxon>
        <taxon>Dinophyceae</taxon>
        <taxon>Suessiales</taxon>
        <taxon>Symbiodiniaceae</taxon>
        <taxon>Cladocopium</taxon>
    </lineage>
</organism>
<feature type="compositionally biased region" description="Basic and acidic residues" evidence="1">
    <location>
        <begin position="768"/>
        <end position="789"/>
    </location>
</feature>
<feature type="region of interest" description="Disordered" evidence="1">
    <location>
        <begin position="1"/>
        <end position="91"/>
    </location>
</feature>
<evidence type="ECO:0000313" key="3">
    <source>
        <dbReference type="EMBL" id="CAL4795966.1"/>
    </source>
</evidence>
<protein>
    <submittedName>
        <fullName evidence="2">Uncharacterized protein</fullName>
    </submittedName>
</protein>
<feature type="compositionally biased region" description="Low complexity" evidence="1">
    <location>
        <begin position="207"/>
        <end position="217"/>
    </location>
</feature>
<feature type="region of interest" description="Disordered" evidence="1">
    <location>
        <begin position="207"/>
        <end position="366"/>
    </location>
</feature>
<feature type="compositionally biased region" description="Low complexity" evidence="1">
    <location>
        <begin position="19"/>
        <end position="91"/>
    </location>
</feature>
<dbReference type="EMBL" id="CAMXCT010004344">
    <property type="protein sequence ID" value="CAI4008654.1"/>
    <property type="molecule type" value="Genomic_DNA"/>
</dbReference>
<gene>
    <name evidence="2" type="ORF">C1SCF055_LOCUS34075</name>
</gene>
<feature type="region of interest" description="Disordered" evidence="1">
    <location>
        <begin position="658"/>
        <end position="679"/>
    </location>
</feature>
<feature type="region of interest" description="Disordered" evidence="1">
    <location>
        <begin position="530"/>
        <end position="568"/>
    </location>
</feature>
<dbReference type="EMBL" id="CAMXCT020004344">
    <property type="protein sequence ID" value="CAL1162029.1"/>
    <property type="molecule type" value="Genomic_DNA"/>
</dbReference>
<feature type="region of interest" description="Disordered" evidence="1">
    <location>
        <begin position="627"/>
        <end position="646"/>
    </location>
</feature>
<feature type="region of interest" description="Disordered" evidence="1">
    <location>
        <begin position="104"/>
        <end position="162"/>
    </location>
</feature>
<feature type="region of interest" description="Disordered" evidence="1">
    <location>
        <begin position="721"/>
        <end position="819"/>
    </location>
</feature>
<feature type="compositionally biased region" description="Basic residues" evidence="1">
    <location>
        <begin position="345"/>
        <end position="356"/>
    </location>
</feature>
<feature type="compositionally biased region" description="Low complexity" evidence="1">
    <location>
        <begin position="104"/>
        <end position="151"/>
    </location>
</feature>
<feature type="compositionally biased region" description="Basic and acidic residues" evidence="1">
    <location>
        <begin position="274"/>
        <end position="296"/>
    </location>
</feature>